<keyword evidence="3" id="KW-0949">S-adenosyl-L-methionine</keyword>
<keyword evidence="4" id="KW-0479">Metal-binding</keyword>
<sequence length="379" mass="42568">MRALPEITSAMLVVTHECNLRCRYCFVRKEPESMTLETAKAAARFLIENARRAGTVPEINFFGGEPLLKFDGIMRPLTEWVHDELGERMRFSVTTNGTLLTPERIGFMKKHGFSLLLSMDGSARAQDFNRPDAAGRGTFERLRGVVPMILAAWPGTVFRMTAIPASCRFTFEGIMWAAAQGFRSFFVTPNVFEPWDDESWAALAGEMRKYADYAAESRERGVKYIRFSAFEQARSDLRAIERARERGEWRALPRCRAAGKCGLGASRFASVHPDGRLFACQELTSNEGGIFEIGSVFTGADENKRRALMAAFDAAPARGENCEGCEYDRVCDGGCAANNYLLTGAVNRVPETYCRWKRLLLDEARRIEEREGERCPLQA</sequence>
<dbReference type="InterPro" id="IPR023885">
    <property type="entry name" value="4Fe4S-binding_SPASM_dom"/>
</dbReference>
<dbReference type="SFLD" id="SFLDG01067">
    <property type="entry name" value="SPASM/twitch_domain_containing"/>
    <property type="match status" value="1"/>
</dbReference>
<dbReference type="Proteomes" id="UP000824001">
    <property type="component" value="Unassembled WGS sequence"/>
</dbReference>
<dbReference type="SFLD" id="SFLDS00029">
    <property type="entry name" value="Radical_SAM"/>
    <property type="match status" value="1"/>
</dbReference>
<feature type="domain" description="Radical SAM core" evidence="8">
    <location>
        <begin position="4"/>
        <end position="231"/>
    </location>
</feature>
<dbReference type="InterPro" id="IPR058240">
    <property type="entry name" value="rSAM_sf"/>
</dbReference>
<evidence type="ECO:0000256" key="6">
    <source>
        <dbReference type="ARBA" id="ARBA00023014"/>
    </source>
</evidence>
<comment type="similarity">
    <text evidence="7">Belongs to the radical SAM superfamily. Anaerobic sulfatase-maturating enzyme family.</text>
</comment>
<dbReference type="PROSITE" id="PS51918">
    <property type="entry name" value="RADICAL_SAM"/>
    <property type="match status" value="1"/>
</dbReference>
<protein>
    <submittedName>
        <fullName evidence="9">Radical SAM protein</fullName>
    </submittedName>
</protein>
<evidence type="ECO:0000256" key="1">
    <source>
        <dbReference type="ARBA" id="ARBA00001966"/>
    </source>
</evidence>
<dbReference type="NCBIfam" id="TIGR04085">
    <property type="entry name" value="rSAM_more_4Fe4S"/>
    <property type="match status" value="1"/>
</dbReference>
<reference evidence="9" key="2">
    <citation type="journal article" date="2021" name="PeerJ">
        <title>Extensive microbial diversity within the chicken gut microbiome revealed by metagenomics and culture.</title>
        <authorList>
            <person name="Gilroy R."/>
            <person name="Ravi A."/>
            <person name="Getino M."/>
            <person name="Pursley I."/>
            <person name="Horton D.L."/>
            <person name="Alikhan N.F."/>
            <person name="Baker D."/>
            <person name="Gharbi K."/>
            <person name="Hall N."/>
            <person name="Watson M."/>
            <person name="Adriaenssens E.M."/>
            <person name="Foster-Nyarko E."/>
            <person name="Jarju S."/>
            <person name="Secka A."/>
            <person name="Antonio M."/>
            <person name="Oren A."/>
            <person name="Chaudhuri R.R."/>
            <person name="La Ragione R."/>
            <person name="Hildebrand F."/>
            <person name="Pallen M.J."/>
        </authorList>
    </citation>
    <scope>NUCLEOTIDE SEQUENCE</scope>
    <source>
        <strain evidence="9">ChiHjej10B9-9673</strain>
    </source>
</reference>
<comment type="cofactor">
    <cofactor evidence="1">
        <name>[4Fe-4S] cluster</name>
        <dbReference type="ChEBI" id="CHEBI:49883"/>
    </cofactor>
</comment>
<dbReference type="PROSITE" id="PS01305">
    <property type="entry name" value="MOAA_NIFB_PQQE"/>
    <property type="match status" value="1"/>
</dbReference>
<comment type="caution">
    <text evidence="9">The sequence shown here is derived from an EMBL/GenBank/DDBJ whole genome shotgun (WGS) entry which is preliminary data.</text>
</comment>
<dbReference type="GO" id="GO:0051539">
    <property type="term" value="F:4 iron, 4 sulfur cluster binding"/>
    <property type="evidence" value="ECO:0007669"/>
    <property type="project" value="UniProtKB-KW"/>
</dbReference>
<evidence type="ECO:0000256" key="3">
    <source>
        <dbReference type="ARBA" id="ARBA00022691"/>
    </source>
</evidence>
<accession>A0A9D1FCF3</accession>
<reference evidence="9" key="1">
    <citation type="submission" date="2020-10" db="EMBL/GenBank/DDBJ databases">
        <authorList>
            <person name="Gilroy R."/>
        </authorList>
    </citation>
    <scope>NUCLEOTIDE SEQUENCE</scope>
    <source>
        <strain evidence="9">ChiHjej10B9-9673</strain>
    </source>
</reference>
<dbReference type="SFLD" id="SFLDG01386">
    <property type="entry name" value="main_SPASM_domain-containing"/>
    <property type="match status" value="1"/>
</dbReference>
<evidence type="ECO:0000256" key="2">
    <source>
        <dbReference type="ARBA" id="ARBA00022485"/>
    </source>
</evidence>
<keyword evidence="6" id="KW-0411">Iron-sulfur</keyword>
<dbReference type="GO" id="GO:0016491">
    <property type="term" value="F:oxidoreductase activity"/>
    <property type="evidence" value="ECO:0007669"/>
    <property type="project" value="InterPro"/>
</dbReference>
<evidence type="ECO:0000259" key="8">
    <source>
        <dbReference type="PROSITE" id="PS51918"/>
    </source>
</evidence>
<dbReference type="InterPro" id="IPR023867">
    <property type="entry name" value="Sulphatase_maturase_rSAM"/>
</dbReference>
<dbReference type="AlphaFoldDB" id="A0A9D1FCF3"/>
<name>A0A9D1FCF3_9FIRM</name>
<keyword evidence="2" id="KW-0004">4Fe-4S</keyword>
<evidence type="ECO:0000313" key="9">
    <source>
        <dbReference type="EMBL" id="HIS66199.1"/>
    </source>
</evidence>
<dbReference type="SFLD" id="SFLDG01384">
    <property type="entry name" value="thioether_bond_formation_requi"/>
    <property type="match status" value="1"/>
</dbReference>
<evidence type="ECO:0000256" key="5">
    <source>
        <dbReference type="ARBA" id="ARBA00023004"/>
    </source>
</evidence>
<dbReference type="CDD" id="cd01335">
    <property type="entry name" value="Radical_SAM"/>
    <property type="match status" value="1"/>
</dbReference>
<evidence type="ECO:0000313" key="10">
    <source>
        <dbReference type="Proteomes" id="UP000824001"/>
    </source>
</evidence>
<dbReference type="PANTHER" id="PTHR43273">
    <property type="entry name" value="ANAEROBIC SULFATASE-MATURATING ENZYME HOMOLOG ASLB-RELATED"/>
    <property type="match status" value="1"/>
</dbReference>
<proteinExistence type="inferred from homology"/>
<dbReference type="InterPro" id="IPR007197">
    <property type="entry name" value="rSAM"/>
</dbReference>
<organism evidence="9 10">
    <name type="scientific">Candidatus Scatomorpha merdipullorum</name>
    <dbReference type="NCBI Taxonomy" id="2840927"/>
    <lineage>
        <taxon>Bacteria</taxon>
        <taxon>Bacillati</taxon>
        <taxon>Bacillota</taxon>
        <taxon>Clostridia</taxon>
        <taxon>Eubacteriales</taxon>
        <taxon>Candidatus Scatomorpha</taxon>
    </lineage>
</organism>
<dbReference type="Gene3D" id="3.20.20.70">
    <property type="entry name" value="Aldolase class I"/>
    <property type="match status" value="1"/>
</dbReference>
<dbReference type="EMBL" id="DVJK01000040">
    <property type="protein sequence ID" value="HIS66199.1"/>
    <property type="molecule type" value="Genomic_DNA"/>
</dbReference>
<dbReference type="PANTHER" id="PTHR43273:SF3">
    <property type="entry name" value="ANAEROBIC SULFATASE-MATURATING ENZYME HOMOLOG ASLB-RELATED"/>
    <property type="match status" value="1"/>
</dbReference>
<dbReference type="GO" id="GO:0046872">
    <property type="term" value="F:metal ion binding"/>
    <property type="evidence" value="ECO:0007669"/>
    <property type="project" value="UniProtKB-KW"/>
</dbReference>
<dbReference type="InterPro" id="IPR013785">
    <property type="entry name" value="Aldolase_TIM"/>
</dbReference>
<dbReference type="InterPro" id="IPR000385">
    <property type="entry name" value="MoaA_NifB_PqqE_Fe-S-bd_CS"/>
</dbReference>
<keyword evidence="5" id="KW-0408">Iron</keyword>
<gene>
    <name evidence="9" type="ORF">IAC18_01420</name>
</gene>
<dbReference type="Pfam" id="PF04055">
    <property type="entry name" value="Radical_SAM"/>
    <property type="match status" value="1"/>
</dbReference>
<evidence type="ECO:0000256" key="4">
    <source>
        <dbReference type="ARBA" id="ARBA00022723"/>
    </source>
</evidence>
<evidence type="ECO:0000256" key="7">
    <source>
        <dbReference type="ARBA" id="ARBA00023601"/>
    </source>
</evidence>
<dbReference type="SUPFAM" id="SSF102114">
    <property type="entry name" value="Radical SAM enzymes"/>
    <property type="match status" value="1"/>
</dbReference>